<organism evidence="1 2">
    <name type="scientific">Pristionchus fissidentatus</name>
    <dbReference type="NCBI Taxonomy" id="1538716"/>
    <lineage>
        <taxon>Eukaryota</taxon>
        <taxon>Metazoa</taxon>
        <taxon>Ecdysozoa</taxon>
        <taxon>Nematoda</taxon>
        <taxon>Chromadorea</taxon>
        <taxon>Rhabditida</taxon>
        <taxon>Rhabditina</taxon>
        <taxon>Diplogasteromorpha</taxon>
        <taxon>Diplogasteroidea</taxon>
        <taxon>Neodiplogasteridae</taxon>
        <taxon>Pristionchus</taxon>
    </lineage>
</organism>
<gene>
    <name evidence="1" type="ORF">PFISCL1PPCAC_19328</name>
</gene>
<dbReference type="EMBL" id="BTSY01000005">
    <property type="protein sequence ID" value="GMT28031.1"/>
    <property type="molecule type" value="Genomic_DNA"/>
</dbReference>
<dbReference type="Proteomes" id="UP001432322">
    <property type="component" value="Unassembled WGS sequence"/>
</dbReference>
<protein>
    <submittedName>
        <fullName evidence="1">Uncharacterized protein</fullName>
    </submittedName>
</protein>
<accession>A0AAV5W867</accession>
<keyword evidence="2" id="KW-1185">Reference proteome</keyword>
<proteinExistence type="predicted"/>
<name>A0AAV5W867_9BILA</name>
<evidence type="ECO:0000313" key="2">
    <source>
        <dbReference type="Proteomes" id="UP001432322"/>
    </source>
</evidence>
<comment type="caution">
    <text evidence="1">The sequence shown here is derived from an EMBL/GenBank/DDBJ whole genome shotgun (WGS) entry which is preliminary data.</text>
</comment>
<sequence length="96" mass="10522">MASGASDFTTFERNLIFCLLGGGFLLEELNEASDARKLLSWAIICANFSSSFIAGKGRLRTPVAGVLWTSGGNDFFAVEVEKEEKKREEEAEGRAR</sequence>
<reference evidence="1" key="1">
    <citation type="submission" date="2023-10" db="EMBL/GenBank/DDBJ databases">
        <title>Genome assembly of Pristionchus species.</title>
        <authorList>
            <person name="Yoshida K."/>
            <person name="Sommer R.J."/>
        </authorList>
    </citation>
    <scope>NUCLEOTIDE SEQUENCE</scope>
    <source>
        <strain evidence="1">RS5133</strain>
    </source>
</reference>
<dbReference type="AlphaFoldDB" id="A0AAV5W867"/>
<feature type="non-terminal residue" evidence="1">
    <location>
        <position position="96"/>
    </location>
</feature>
<evidence type="ECO:0000313" key="1">
    <source>
        <dbReference type="EMBL" id="GMT28031.1"/>
    </source>
</evidence>